<accession>A0A9D5HCK4</accession>
<proteinExistence type="predicted"/>
<name>A0A9D5HCK4_9LILI</name>
<evidence type="ECO:0000313" key="2">
    <source>
        <dbReference type="Proteomes" id="UP001085076"/>
    </source>
</evidence>
<comment type="caution">
    <text evidence="1">The sequence shown here is derived from an EMBL/GenBank/DDBJ whole genome shotgun (WGS) entry which is preliminary data.</text>
</comment>
<sequence>MRNYSFFFVGHSTKAESGNGNGNGNGDILFNKKGEGKVEVEKRDKGSGVAPRFALELDGLHCFETLVAH</sequence>
<dbReference type="EMBL" id="JAGGNH010000005">
    <property type="protein sequence ID" value="KAJ0971163.1"/>
    <property type="molecule type" value="Genomic_DNA"/>
</dbReference>
<keyword evidence="2" id="KW-1185">Reference proteome</keyword>
<reference evidence="1" key="2">
    <citation type="journal article" date="2022" name="Hortic Res">
        <title>The genome of Dioscorea zingiberensis sheds light on the biosynthesis, origin and evolution of the medicinally important diosgenin saponins.</title>
        <authorList>
            <person name="Li Y."/>
            <person name="Tan C."/>
            <person name="Li Z."/>
            <person name="Guo J."/>
            <person name="Li S."/>
            <person name="Chen X."/>
            <person name="Wang C."/>
            <person name="Dai X."/>
            <person name="Yang H."/>
            <person name="Song W."/>
            <person name="Hou L."/>
            <person name="Xu J."/>
            <person name="Tong Z."/>
            <person name="Xu A."/>
            <person name="Yuan X."/>
            <person name="Wang W."/>
            <person name="Yang Q."/>
            <person name="Chen L."/>
            <person name="Sun Z."/>
            <person name="Wang K."/>
            <person name="Pan B."/>
            <person name="Chen J."/>
            <person name="Bao Y."/>
            <person name="Liu F."/>
            <person name="Qi X."/>
            <person name="Gang D.R."/>
            <person name="Wen J."/>
            <person name="Li J."/>
        </authorList>
    </citation>
    <scope>NUCLEOTIDE SEQUENCE</scope>
    <source>
        <strain evidence="1">Dzin_1.0</strain>
    </source>
</reference>
<dbReference type="Proteomes" id="UP001085076">
    <property type="component" value="Miscellaneous, Linkage group lg05"/>
</dbReference>
<evidence type="ECO:0000313" key="1">
    <source>
        <dbReference type="EMBL" id="KAJ0971163.1"/>
    </source>
</evidence>
<gene>
    <name evidence="1" type="ORF">J5N97_019122</name>
</gene>
<dbReference type="AlphaFoldDB" id="A0A9D5HCK4"/>
<organism evidence="1 2">
    <name type="scientific">Dioscorea zingiberensis</name>
    <dbReference type="NCBI Taxonomy" id="325984"/>
    <lineage>
        <taxon>Eukaryota</taxon>
        <taxon>Viridiplantae</taxon>
        <taxon>Streptophyta</taxon>
        <taxon>Embryophyta</taxon>
        <taxon>Tracheophyta</taxon>
        <taxon>Spermatophyta</taxon>
        <taxon>Magnoliopsida</taxon>
        <taxon>Liliopsida</taxon>
        <taxon>Dioscoreales</taxon>
        <taxon>Dioscoreaceae</taxon>
        <taxon>Dioscorea</taxon>
    </lineage>
</organism>
<reference evidence="1" key="1">
    <citation type="submission" date="2021-03" db="EMBL/GenBank/DDBJ databases">
        <authorList>
            <person name="Li Z."/>
            <person name="Yang C."/>
        </authorList>
    </citation>
    <scope>NUCLEOTIDE SEQUENCE</scope>
    <source>
        <strain evidence="1">Dzin_1.0</strain>
        <tissue evidence="1">Leaf</tissue>
    </source>
</reference>
<protein>
    <submittedName>
        <fullName evidence="1">Uncharacterized protein</fullName>
    </submittedName>
</protein>